<name>A0A855SD80_PHOAN</name>
<dbReference type="SUPFAM" id="SSF101967">
    <property type="entry name" value="Adhesin YadA, collagen-binding domain"/>
    <property type="match status" value="1"/>
</dbReference>
<feature type="domain" description="Trimeric autotransporter adhesin YadA-like stalk" evidence="15">
    <location>
        <begin position="189"/>
        <end position="230"/>
    </location>
</feature>
<keyword evidence="8" id="KW-0653">Protein transport</keyword>
<dbReference type="InterPro" id="IPR045584">
    <property type="entry name" value="Pilin-like"/>
</dbReference>
<accession>A0A855SD80</accession>
<comment type="subcellular location">
    <subcellularLocation>
        <location evidence="2">Cell outer membrane</location>
    </subcellularLocation>
    <subcellularLocation>
        <location evidence="1">Cell surface</location>
    </subcellularLocation>
</comment>
<evidence type="ECO:0000256" key="3">
    <source>
        <dbReference type="ARBA" id="ARBA00005848"/>
    </source>
</evidence>
<sequence length="481" mass="51597">MMNRKVKQLLYSTPLLIACNVYAVTNNNSLAQPQSASQPSVQEDATSTSGSNIIINKTTESQLPSSQYSNTVVGSSPVITGSHNVGLGTNVHVGNYSLTVGDYSHAKDSSEAIGTSSSSLNNGLAIGTQAYANNGLAIGTKAYATNNSIAIGSNSKAEEKNTVSFGGQTYNRKVVNGKVQVTETDLTRRLTNVTAGINATDAVNVSQLTKAKDALQGEINHNSQNISNNTNNIKHNTSDIKTNMVNIHQNTQAIDVNKNLIANNTTNIRSNTQSITNNKTSISNNANNITNNSQAITINKTEIADNSSHIKQNTTGVNNNKIAIVNNSHNIATNSTGVHTNAYNISHLHQESMNYTNSHVLEYYSRSKQYTDEKSQQTLQSANNYTDQRVDQLSNTFNEKLEGLKHREDAGVASAMAMAAITAKPNRKYNIGMGLGYYGDQDAIAVATKINTSPDTIMTLDTSYNSNHNVGVSAGMTFGFN</sequence>
<dbReference type="Pfam" id="PF05658">
    <property type="entry name" value="YadA_head"/>
    <property type="match status" value="1"/>
</dbReference>
<dbReference type="RefSeq" id="WP_045083067.1">
    <property type="nucleotide sequence ID" value="NZ_JZSX01000004.1"/>
</dbReference>
<feature type="domain" description="Trimeric autotransporter adhesin YadA-like head" evidence="14">
    <location>
        <begin position="147"/>
        <end position="167"/>
    </location>
</feature>
<dbReference type="Proteomes" id="UP000241440">
    <property type="component" value="Unassembled WGS sequence"/>
</dbReference>
<dbReference type="InterPro" id="IPR008640">
    <property type="entry name" value="Adhesin_Head_dom"/>
</dbReference>
<feature type="signal peptide" evidence="12">
    <location>
        <begin position="1"/>
        <end position="23"/>
    </location>
</feature>
<dbReference type="GO" id="GO:0009279">
    <property type="term" value="C:cell outer membrane"/>
    <property type="evidence" value="ECO:0007669"/>
    <property type="project" value="UniProtKB-SubCell"/>
</dbReference>
<evidence type="ECO:0000256" key="11">
    <source>
        <dbReference type="SAM" id="MobiDB-lite"/>
    </source>
</evidence>
<feature type="region of interest" description="Disordered" evidence="11">
    <location>
        <begin position="31"/>
        <end position="50"/>
    </location>
</feature>
<feature type="compositionally biased region" description="Low complexity" evidence="11">
    <location>
        <begin position="31"/>
        <end position="40"/>
    </location>
</feature>
<protein>
    <recommendedName>
        <fullName evidence="18">Trimeric autotransporter adhesin YadA-like C-terminal membrane anchor domain-containing protein</fullName>
    </recommendedName>
</protein>
<keyword evidence="7 12" id="KW-0732">Signal</keyword>
<dbReference type="GO" id="GO:0009986">
    <property type="term" value="C:cell surface"/>
    <property type="evidence" value="ECO:0007669"/>
    <property type="project" value="UniProtKB-SubCell"/>
</dbReference>
<proteinExistence type="inferred from homology"/>
<feature type="domain" description="Trimeric autotransporter adhesin YadA-like C-terminal membrane anchor" evidence="13">
    <location>
        <begin position="424"/>
        <end position="480"/>
    </location>
</feature>
<keyword evidence="5" id="KW-1134">Transmembrane beta strand</keyword>
<gene>
    <name evidence="16" type="ORF">C0W41_10355</name>
</gene>
<keyword evidence="6" id="KW-0812">Transmembrane</keyword>
<reference evidence="16 17" key="1">
    <citation type="submission" date="2018-01" db="EMBL/GenBank/DDBJ databases">
        <title>Whole genome sequencing of Histamine producing bacteria.</title>
        <authorList>
            <person name="Butler K."/>
        </authorList>
    </citation>
    <scope>NUCLEOTIDE SEQUENCE [LARGE SCALE GENOMIC DNA]</scope>
    <source>
        <strain evidence="16 17">A2-1</strain>
    </source>
</reference>
<dbReference type="Gene3D" id="2.150.10.10">
    <property type="entry name" value="Serralysin-like metalloprotease, C-terminal"/>
    <property type="match status" value="1"/>
</dbReference>
<evidence type="ECO:0000256" key="4">
    <source>
        <dbReference type="ARBA" id="ARBA00022448"/>
    </source>
</evidence>
<keyword evidence="10" id="KW-0998">Cell outer membrane</keyword>
<dbReference type="Pfam" id="PF05662">
    <property type="entry name" value="YadA_stalk"/>
    <property type="match status" value="1"/>
</dbReference>
<evidence type="ECO:0000256" key="1">
    <source>
        <dbReference type="ARBA" id="ARBA00004241"/>
    </source>
</evidence>
<dbReference type="GeneID" id="61228784"/>
<keyword evidence="4" id="KW-0813">Transport</keyword>
<dbReference type="InterPro" id="IPR005594">
    <property type="entry name" value="YadA_C"/>
</dbReference>
<evidence type="ECO:0000256" key="2">
    <source>
        <dbReference type="ARBA" id="ARBA00004442"/>
    </source>
</evidence>
<dbReference type="SUPFAM" id="SSF54523">
    <property type="entry name" value="Pili subunits"/>
    <property type="match status" value="1"/>
</dbReference>
<comment type="caution">
    <text evidence="16">The sequence shown here is derived from an EMBL/GenBank/DDBJ whole genome shotgun (WGS) entry which is preliminary data.</text>
</comment>
<evidence type="ECO:0000259" key="13">
    <source>
        <dbReference type="Pfam" id="PF03895"/>
    </source>
</evidence>
<dbReference type="Gene3D" id="3.30.1300.30">
    <property type="entry name" value="GSPII I/J protein-like"/>
    <property type="match status" value="1"/>
</dbReference>
<dbReference type="InterPro" id="IPR008635">
    <property type="entry name" value="Coiled_stalk_dom"/>
</dbReference>
<dbReference type="EMBL" id="PYOY01000004">
    <property type="protein sequence ID" value="PSX07643.1"/>
    <property type="molecule type" value="Genomic_DNA"/>
</dbReference>
<evidence type="ECO:0000313" key="17">
    <source>
        <dbReference type="Proteomes" id="UP000241440"/>
    </source>
</evidence>
<evidence type="ECO:0008006" key="18">
    <source>
        <dbReference type="Google" id="ProtNLM"/>
    </source>
</evidence>
<evidence type="ECO:0000256" key="12">
    <source>
        <dbReference type="SAM" id="SignalP"/>
    </source>
</evidence>
<dbReference type="PROSITE" id="PS51257">
    <property type="entry name" value="PROKAR_LIPOPROTEIN"/>
    <property type="match status" value="1"/>
</dbReference>
<evidence type="ECO:0000256" key="10">
    <source>
        <dbReference type="ARBA" id="ARBA00023237"/>
    </source>
</evidence>
<evidence type="ECO:0000256" key="9">
    <source>
        <dbReference type="ARBA" id="ARBA00023136"/>
    </source>
</evidence>
<evidence type="ECO:0000256" key="7">
    <source>
        <dbReference type="ARBA" id="ARBA00022729"/>
    </source>
</evidence>
<dbReference type="AlphaFoldDB" id="A0A855SD80"/>
<evidence type="ECO:0000259" key="14">
    <source>
        <dbReference type="Pfam" id="PF05658"/>
    </source>
</evidence>
<keyword evidence="9" id="KW-0472">Membrane</keyword>
<feature type="chain" id="PRO_5032737609" description="Trimeric autotransporter adhesin YadA-like C-terminal membrane anchor domain-containing protein" evidence="12">
    <location>
        <begin position="24"/>
        <end position="481"/>
    </location>
</feature>
<dbReference type="Pfam" id="PF03895">
    <property type="entry name" value="YadA_anchor"/>
    <property type="match status" value="1"/>
</dbReference>
<dbReference type="Gene3D" id="1.20.5.340">
    <property type="match status" value="1"/>
</dbReference>
<organism evidence="16 17">
    <name type="scientific">Photobacterium angustum</name>
    <dbReference type="NCBI Taxonomy" id="661"/>
    <lineage>
        <taxon>Bacteria</taxon>
        <taxon>Pseudomonadati</taxon>
        <taxon>Pseudomonadota</taxon>
        <taxon>Gammaproteobacteria</taxon>
        <taxon>Vibrionales</taxon>
        <taxon>Vibrionaceae</taxon>
        <taxon>Photobacterium</taxon>
    </lineage>
</organism>
<feature type="compositionally biased region" description="Polar residues" evidence="11">
    <location>
        <begin position="41"/>
        <end position="50"/>
    </location>
</feature>
<evidence type="ECO:0000313" key="16">
    <source>
        <dbReference type="EMBL" id="PSX07643.1"/>
    </source>
</evidence>
<dbReference type="GO" id="GO:0015031">
    <property type="term" value="P:protein transport"/>
    <property type="evidence" value="ECO:0007669"/>
    <property type="project" value="UniProtKB-KW"/>
</dbReference>
<evidence type="ECO:0000256" key="5">
    <source>
        <dbReference type="ARBA" id="ARBA00022452"/>
    </source>
</evidence>
<dbReference type="InterPro" id="IPR011049">
    <property type="entry name" value="Serralysin-like_metalloprot_C"/>
</dbReference>
<comment type="similarity">
    <text evidence="3">Belongs to the autotransporter-2 (AT-2) (TC 1.B.40) family.</text>
</comment>
<evidence type="ECO:0000259" key="15">
    <source>
        <dbReference type="Pfam" id="PF05662"/>
    </source>
</evidence>
<evidence type="ECO:0000256" key="6">
    <source>
        <dbReference type="ARBA" id="ARBA00022692"/>
    </source>
</evidence>
<evidence type="ECO:0000256" key="8">
    <source>
        <dbReference type="ARBA" id="ARBA00022927"/>
    </source>
</evidence>